<sequence length="69" mass="7690">MVWTWRFEKTDGSAVTAPNGTEEFPTQGDAETWIGESWKDLAADGVDQVVLFEDSRKIYGPMSLHAADQ</sequence>
<gene>
    <name evidence="1" type="ORF">I2501_24005</name>
</gene>
<evidence type="ECO:0000313" key="2">
    <source>
        <dbReference type="Proteomes" id="UP000657385"/>
    </source>
</evidence>
<dbReference type="EMBL" id="JADPRT010000010">
    <property type="protein sequence ID" value="MBF9071087.1"/>
    <property type="molecule type" value="Genomic_DNA"/>
</dbReference>
<name>A0A931FDV0_9ACTN</name>
<dbReference type="AlphaFoldDB" id="A0A931FDV0"/>
<proteinExistence type="predicted"/>
<protein>
    <submittedName>
        <fullName evidence="1">Uncharacterized protein</fullName>
    </submittedName>
</protein>
<comment type="caution">
    <text evidence="1">The sequence shown here is derived from an EMBL/GenBank/DDBJ whole genome shotgun (WGS) entry which is preliminary data.</text>
</comment>
<dbReference type="Proteomes" id="UP000657385">
    <property type="component" value="Unassembled WGS sequence"/>
</dbReference>
<dbReference type="RefSeq" id="WP_196196338.1">
    <property type="nucleotide sequence ID" value="NZ_JADPRT010000010.1"/>
</dbReference>
<evidence type="ECO:0000313" key="1">
    <source>
        <dbReference type="EMBL" id="MBF9071087.1"/>
    </source>
</evidence>
<reference evidence="1" key="1">
    <citation type="submission" date="2020-11" db="EMBL/GenBank/DDBJ databases">
        <title>Isolation and identification of active actinomycetes.</title>
        <authorList>
            <person name="Yu B."/>
        </authorList>
    </citation>
    <scope>NUCLEOTIDE SEQUENCE</scope>
    <source>
        <strain evidence="1">NEAU-YB345</strain>
    </source>
</reference>
<keyword evidence="2" id="KW-1185">Reference proteome</keyword>
<accession>A0A931FDV0</accession>
<organism evidence="1 2">
    <name type="scientific">Streptacidiphilus fuscans</name>
    <dbReference type="NCBI Taxonomy" id="2789292"/>
    <lineage>
        <taxon>Bacteria</taxon>
        <taxon>Bacillati</taxon>
        <taxon>Actinomycetota</taxon>
        <taxon>Actinomycetes</taxon>
        <taxon>Kitasatosporales</taxon>
        <taxon>Streptomycetaceae</taxon>
        <taxon>Streptacidiphilus</taxon>
    </lineage>
</organism>